<evidence type="ECO:0000313" key="2">
    <source>
        <dbReference type="Proteomes" id="UP000054937"/>
    </source>
</evidence>
<dbReference type="SUPFAM" id="SSF47391">
    <property type="entry name" value="Dimerization-anchoring domain of cAMP-dependent PK regulatory subunit"/>
    <property type="match status" value="1"/>
</dbReference>
<keyword evidence="1" id="KW-0418">Kinase</keyword>
<gene>
    <name evidence="1" type="ORF">PPERSA_12541</name>
</gene>
<dbReference type="EMBL" id="LDAU01000213">
    <property type="protein sequence ID" value="KRW99437.1"/>
    <property type="molecule type" value="Genomic_DNA"/>
</dbReference>
<dbReference type="GO" id="GO:0016301">
    <property type="term" value="F:kinase activity"/>
    <property type="evidence" value="ECO:0007669"/>
    <property type="project" value="UniProtKB-KW"/>
</dbReference>
<protein>
    <submittedName>
        <fullName evidence="1">Dimerization-anchoring domain of cAMP-dependent protein kinase, regulatory subunit</fullName>
    </submittedName>
</protein>
<dbReference type="OMA" id="HKNQQFF"/>
<keyword evidence="2" id="KW-1185">Reference proteome</keyword>
<dbReference type="Proteomes" id="UP000054937">
    <property type="component" value="Unassembled WGS sequence"/>
</dbReference>
<dbReference type="InterPro" id="IPR039879">
    <property type="entry name" value="EFC10"/>
</dbReference>
<evidence type="ECO:0000313" key="1">
    <source>
        <dbReference type="EMBL" id="KRW99437.1"/>
    </source>
</evidence>
<name>A0A0V0QB20_PSEPJ</name>
<proteinExistence type="predicted"/>
<dbReference type="InParanoid" id="A0A0V0QB20"/>
<accession>A0A0V0QB20</accession>
<organism evidence="1 2">
    <name type="scientific">Pseudocohnilembus persalinus</name>
    <name type="common">Ciliate</name>
    <dbReference type="NCBI Taxonomy" id="266149"/>
    <lineage>
        <taxon>Eukaryota</taxon>
        <taxon>Sar</taxon>
        <taxon>Alveolata</taxon>
        <taxon>Ciliophora</taxon>
        <taxon>Intramacronucleata</taxon>
        <taxon>Oligohymenophorea</taxon>
        <taxon>Scuticociliatia</taxon>
        <taxon>Philasterida</taxon>
        <taxon>Pseudocohnilembidae</taxon>
        <taxon>Pseudocohnilembus</taxon>
    </lineage>
</organism>
<keyword evidence="1" id="KW-0808">Transferase</keyword>
<dbReference type="CDD" id="cd22961">
    <property type="entry name" value="DD_TEX55-like"/>
    <property type="match status" value="1"/>
</dbReference>
<dbReference type="PANTHER" id="PTHR21847">
    <property type="entry name" value="EF-HAND CALCIUM-BINDING DOMAIN-CONTAINING PROTEIN 10"/>
    <property type="match status" value="1"/>
</dbReference>
<dbReference type="OrthoDB" id="10260455at2759"/>
<sequence>MSQQNQEEQSMILKHFEEKGINNLTKEQADQFISGEEYLKKHKIDVVFQEMLAHIINVQPENVKEFLISQLKQRKSTKLTYFTENDFEAFFENYEFTQEQKIPQQYVIQALELVGVKTNMEDLDKQYRSSFENGYIDKEEFLKIMNNEYNKRLF</sequence>
<dbReference type="AlphaFoldDB" id="A0A0V0QB20"/>
<dbReference type="PANTHER" id="PTHR21847:SF1">
    <property type="entry name" value="EF-HAND CALCIUM-BINDING DOMAIN-CONTAINING PROTEIN 10"/>
    <property type="match status" value="1"/>
</dbReference>
<dbReference type="InterPro" id="IPR011992">
    <property type="entry name" value="EF-hand-dom_pair"/>
</dbReference>
<comment type="caution">
    <text evidence="1">The sequence shown here is derived from an EMBL/GenBank/DDBJ whole genome shotgun (WGS) entry which is preliminary data.</text>
</comment>
<dbReference type="SUPFAM" id="SSF47473">
    <property type="entry name" value="EF-hand"/>
    <property type="match status" value="1"/>
</dbReference>
<reference evidence="1 2" key="1">
    <citation type="journal article" date="2015" name="Sci. Rep.">
        <title>Genome of the facultative scuticociliatosis pathogen Pseudocohnilembus persalinus provides insight into its virulence through horizontal gene transfer.</title>
        <authorList>
            <person name="Xiong J."/>
            <person name="Wang G."/>
            <person name="Cheng J."/>
            <person name="Tian M."/>
            <person name="Pan X."/>
            <person name="Warren A."/>
            <person name="Jiang C."/>
            <person name="Yuan D."/>
            <person name="Miao W."/>
        </authorList>
    </citation>
    <scope>NUCLEOTIDE SEQUENCE [LARGE SCALE GENOMIC DNA]</scope>
    <source>
        <strain evidence="1">36N120E</strain>
    </source>
</reference>